<evidence type="ECO:0000256" key="3">
    <source>
        <dbReference type="ARBA" id="ARBA00022553"/>
    </source>
</evidence>
<dbReference type="SMART" id="SM00448">
    <property type="entry name" value="REC"/>
    <property type="match status" value="2"/>
</dbReference>
<keyword evidence="11" id="KW-1185">Reference proteome</keyword>
<dbReference type="Pfam" id="PF00072">
    <property type="entry name" value="Response_reg"/>
    <property type="match status" value="2"/>
</dbReference>
<dbReference type="PANTHER" id="PTHR43065:SF49">
    <property type="entry name" value="HISTIDINE KINASE"/>
    <property type="match status" value="1"/>
</dbReference>
<dbReference type="SUPFAM" id="SSF55785">
    <property type="entry name" value="PYP-like sensor domain (PAS domain)"/>
    <property type="match status" value="2"/>
</dbReference>
<dbReference type="CDD" id="cd16919">
    <property type="entry name" value="HATPase_CckA-like"/>
    <property type="match status" value="1"/>
</dbReference>
<dbReference type="SUPFAM" id="SSF55874">
    <property type="entry name" value="ATPase domain of HSP90 chaperone/DNA topoisomerase II/histidine kinase"/>
    <property type="match status" value="1"/>
</dbReference>
<evidence type="ECO:0000259" key="8">
    <source>
        <dbReference type="PROSITE" id="PS50112"/>
    </source>
</evidence>
<dbReference type="SMART" id="SM00387">
    <property type="entry name" value="HATPase_c"/>
    <property type="match status" value="1"/>
</dbReference>
<dbReference type="SMART" id="SM00388">
    <property type="entry name" value="HisKA"/>
    <property type="match status" value="1"/>
</dbReference>
<keyword evidence="3 4" id="KW-0597">Phosphoprotein</keyword>
<dbReference type="SMART" id="SM00091">
    <property type="entry name" value="PAS"/>
    <property type="match status" value="2"/>
</dbReference>
<name>A0ABP7P2N1_9GAMM</name>
<dbReference type="PRINTS" id="PR00344">
    <property type="entry name" value="BCTRLSENSOR"/>
</dbReference>
<organism evidence="10 11">
    <name type="scientific">Allohahella marinimesophila</name>
    <dbReference type="NCBI Taxonomy" id="1054972"/>
    <lineage>
        <taxon>Bacteria</taxon>
        <taxon>Pseudomonadati</taxon>
        <taxon>Pseudomonadota</taxon>
        <taxon>Gammaproteobacteria</taxon>
        <taxon>Oceanospirillales</taxon>
        <taxon>Hahellaceae</taxon>
        <taxon>Allohahella</taxon>
    </lineage>
</organism>
<dbReference type="InterPro" id="IPR035965">
    <property type="entry name" value="PAS-like_dom_sf"/>
</dbReference>
<evidence type="ECO:0000313" key="10">
    <source>
        <dbReference type="EMBL" id="GAA3958625.1"/>
    </source>
</evidence>
<sequence>MTQTEPTQLLVMVAVDEPLDEALAAAVDERSRQDPLAGFGLTRLVEAEFESFFVQQNEVDTIPPLVVVGDLVRNEAALIRILQGLAFKGHIFLLPWQERQDQKGRLGHLPLSGLHWSMLDVKRPGLPELLAGVAAQCRQRQNLQRSLSRANSQLRRYHSGPSQQEPRVAISDYYLTSFLTHSRDAVVALDPLQRVLYWSSGAERLFRVSQEEAVGRAAADLPCWSSALESSLQDVRDDDDTVAVEASCRIADSMKTTESVCSPVHDELGRFAGYLIIVRDVTERQQRLEAERAAHVEENRWLSSERQYLRTLFKQAPGFIAVTTGANHVFDLVNDAYQQIIGQREVLGLPAVEALPEMQGQQLLVLLDHVYQSGIPYVGSGIAVRLQRRPGAALETRFVDFVFQPISDDAGRTTGLFWQGSDVTDHKLTRDKLNLHQKNLEKLVQERTKALQTSQLALQKSQKLEAIGQLTGGIAHDFNNVLQIITGSLQLLQLEVEAERLPSQTLQYLKTAVDAVDRGSNLSSQLLAFARRQPLRPVPLNLNRILRNMGGLLRQALGEAIEIDVIEAAGLWNTLADPHQLENVILNLAINARDAMPEGGSLTLELANTYLDEHYVLSQPDLPAGQYVQLAVSDTGTGMTPDVLERAFDPFYTTKQDGKGTGLGLSMAYGFTKQSGGHIRIYSEPGKGTTFKIYLPRSYEAEIEAPMSSGGPVVGGSETILVAEDDPAVRNTAVSMLQKLGYRVLQAEDGRSALSVLKSGMGVEMLFTDVVMPGPVSSTDLVKKARALHPDIRVLYTSGYTQNAIVHGGRLDRGVELLSKPYRREDLAGKVRQMLDARQSEPLRDPGPLHILLVEDDDGTRDAVGELLSHLGHEVKAADSAEAALEHLAQQRFEVLLTDLNLPGMSGAALIKRARLSSPDMQVVVASGQGTEECEGLEPVPIVLAKPYDLASLRSALQQVNQMMMHKAGRDG</sequence>
<dbReference type="CDD" id="cd00130">
    <property type="entry name" value="PAS"/>
    <property type="match status" value="1"/>
</dbReference>
<dbReference type="RefSeq" id="WP_344805131.1">
    <property type="nucleotide sequence ID" value="NZ_BAABBO010000007.1"/>
</dbReference>
<dbReference type="InterPro" id="IPR005467">
    <property type="entry name" value="His_kinase_dom"/>
</dbReference>
<feature type="domain" description="Response regulatory" evidence="7">
    <location>
        <begin position="850"/>
        <end position="961"/>
    </location>
</feature>
<dbReference type="PROSITE" id="PS50110">
    <property type="entry name" value="RESPONSE_REGULATORY"/>
    <property type="match status" value="2"/>
</dbReference>
<dbReference type="Pfam" id="PF02518">
    <property type="entry name" value="HATPase_c"/>
    <property type="match status" value="1"/>
</dbReference>
<dbReference type="InterPro" id="IPR004358">
    <property type="entry name" value="Sig_transdc_His_kin-like_C"/>
</dbReference>
<dbReference type="EMBL" id="BAABBO010000007">
    <property type="protein sequence ID" value="GAA3958625.1"/>
    <property type="molecule type" value="Genomic_DNA"/>
</dbReference>
<evidence type="ECO:0000256" key="2">
    <source>
        <dbReference type="ARBA" id="ARBA00012438"/>
    </source>
</evidence>
<dbReference type="NCBIfam" id="TIGR00229">
    <property type="entry name" value="sensory_box"/>
    <property type="match status" value="1"/>
</dbReference>
<dbReference type="Gene3D" id="3.30.565.10">
    <property type="entry name" value="Histidine kinase-like ATPase, C-terminal domain"/>
    <property type="match status" value="1"/>
</dbReference>
<dbReference type="InterPro" id="IPR036890">
    <property type="entry name" value="HATPase_C_sf"/>
</dbReference>
<evidence type="ECO:0000259" key="9">
    <source>
        <dbReference type="PROSITE" id="PS50113"/>
    </source>
</evidence>
<feature type="domain" description="PAS" evidence="8">
    <location>
        <begin position="171"/>
        <end position="216"/>
    </location>
</feature>
<dbReference type="InterPro" id="IPR000014">
    <property type="entry name" value="PAS"/>
</dbReference>
<evidence type="ECO:0000313" key="11">
    <source>
        <dbReference type="Proteomes" id="UP001501337"/>
    </source>
</evidence>
<dbReference type="CDD" id="cd00082">
    <property type="entry name" value="HisKA"/>
    <property type="match status" value="1"/>
</dbReference>
<dbReference type="EC" id="2.7.13.3" evidence="2"/>
<comment type="caution">
    <text evidence="10">The sequence shown here is derived from an EMBL/GenBank/DDBJ whole genome shotgun (WGS) entry which is preliminary data.</text>
</comment>
<dbReference type="Gene3D" id="3.30.450.20">
    <property type="entry name" value="PAS domain"/>
    <property type="match status" value="2"/>
</dbReference>
<dbReference type="InterPro" id="IPR001789">
    <property type="entry name" value="Sig_transdc_resp-reg_receiver"/>
</dbReference>
<dbReference type="CDD" id="cd18161">
    <property type="entry name" value="REC_hyHK_blue-like"/>
    <property type="match status" value="1"/>
</dbReference>
<accession>A0ABP7P2N1</accession>
<dbReference type="InterPro" id="IPR003661">
    <property type="entry name" value="HisK_dim/P_dom"/>
</dbReference>
<feature type="modified residue" description="4-aspartylphosphate" evidence="4">
    <location>
        <position position="769"/>
    </location>
</feature>
<dbReference type="InterPro" id="IPR011006">
    <property type="entry name" value="CheY-like_superfamily"/>
</dbReference>
<feature type="domain" description="PAC" evidence="9">
    <location>
        <begin position="380"/>
        <end position="435"/>
    </location>
</feature>
<dbReference type="SUPFAM" id="SSF47384">
    <property type="entry name" value="Homodimeric domain of signal transducing histidine kinase"/>
    <property type="match status" value="1"/>
</dbReference>
<proteinExistence type="predicted"/>
<evidence type="ECO:0000256" key="1">
    <source>
        <dbReference type="ARBA" id="ARBA00000085"/>
    </source>
</evidence>
<evidence type="ECO:0000256" key="4">
    <source>
        <dbReference type="PROSITE-ProRule" id="PRU00169"/>
    </source>
</evidence>
<feature type="coiled-coil region" evidence="5">
    <location>
        <begin position="426"/>
        <end position="453"/>
    </location>
</feature>
<comment type="catalytic activity">
    <reaction evidence="1">
        <text>ATP + protein L-histidine = ADP + protein N-phospho-L-histidine.</text>
        <dbReference type="EC" id="2.7.13.3"/>
    </reaction>
</comment>
<feature type="domain" description="Response regulatory" evidence="7">
    <location>
        <begin position="719"/>
        <end position="835"/>
    </location>
</feature>
<dbReference type="PROSITE" id="PS50112">
    <property type="entry name" value="PAS"/>
    <property type="match status" value="1"/>
</dbReference>
<dbReference type="InterPro" id="IPR003594">
    <property type="entry name" value="HATPase_dom"/>
</dbReference>
<feature type="domain" description="Histidine kinase" evidence="6">
    <location>
        <begin position="473"/>
        <end position="699"/>
    </location>
</feature>
<dbReference type="Pfam" id="PF00512">
    <property type="entry name" value="HisKA"/>
    <property type="match status" value="1"/>
</dbReference>
<dbReference type="PROSITE" id="PS50113">
    <property type="entry name" value="PAC"/>
    <property type="match status" value="1"/>
</dbReference>
<dbReference type="Gene3D" id="3.40.50.2300">
    <property type="match status" value="2"/>
</dbReference>
<dbReference type="SUPFAM" id="SSF52172">
    <property type="entry name" value="CheY-like"/>
    <property type="match status" value="2"/>
</dbReference>
<dbReference type="Pfam" id="PF08448">
    <property type="entry name" value="PAS_4"/>
    <property type="match status" value="1"/>
</dbReference>
<dbReference type="PANTHER" id="PTHR43065">
    <property type="entry name" value="SENSOR HISTIDINE KINASE"/>
    <property type="match status" value="1"/>
</dbReference>
<feature type="modified residue" description="4-aspartylphosphate" evidence="4">
    <location>
        <position position="899"/>
    </location>
</feature>
<keyword evidence="5" id="KW-0175">Coiled coil</keyword>
<reference evidence="11" key="1">
    <citation type="journal article" date="2019" name="Int. J. Syst. Evol. Microbiol.">
        <title>The Global Catalogue of Microorganisms (GCM) 10K type strain sequencing project: providing services to taxonomists for standard genome sequencing and annotation.</title>
        <authorList>
            <consortium name="The Broad Institute Genomics Platform"/>
            <consortium name="The Broad Institute Genome Sequencing Center for Infectious Disease"/>
            <person name="Wu L."/>
            <person name="Ma J."/>
        </authorList>
    </citation>
    <scope>NUCLEOTIDE SEQUENCE [LARGE SCALE GENOMIC DNA]</scope>
    <source>
        <strain evidence="11">JCM 17555</strain>
    </source>
</reference>
<dbReference type="PROSITE" id="PS50109">
    <property type="entry name" value="HIS_KIN"/>
    <property type="match status" value="1"/>
</dbReference>
<dbReference type="InterPro" id="IPR036097">
    <property type="entry name" value="HisK_dim/P_sf"/>
</dbReference>
<evidence type="ECO:0000259" key="7">
    <source>
        <dbReference type="PROSITE" id="PS50110"/>
    </source>
</evidence>
<dbReference type="InterPro" id="IPR000700">
    <property type="entry name" value="PAS-assoc_C"/>
</dbReference>
<evidence type="ECO:0000259" key="6">
    <source>
        <dbReference type="PROSITE" id="PS50109"/>
    </source>
</evidence>
<dbReference type="InterPro" id="IPR013656">
    <property type="entry name" value="PAS_4"/>
</dbReference>
<dbReference type="CDD" id="cd00156">
    <property type="entry name" value="REC"/>
    <property type="match status" value="1"/>
</dbReference>
<evidence type="ECO:0000256" key="5">
    <source>
        <dbReference type="SAM" id="Coils"/>
    </source>
</evidence>
<gene>
    <name evidence="10" type="ORF">GCM10022278_16250</name>
</gene>
<protein>
    <recommendedName>
        <fullName evidence="2">histidine kinase</fullName>
        <ecNumber evidence="2">2.7.13.3</ecNumber>
    </recommendedName>
</protein>
<dbReference type="Proteomes" id="UP001501337">
    <property type="component" value="Unassembled WGS sequence"/>
</dbReference>
<dbReference type="Gene3D" id="1.10.287.130">
    <property type="match status" value="1"/>
</dbReference>